<name>A0A699R507_TANCI</name>
<sequence length="165" mass="18856">MALAFADTHNMIAFLTKSDASEGFEQIIDFLNAHVIQYALMVNPTIYVSYVKHFWTSVSIKANNVVRLQALTDRKKVIITEETIRKALRLDDADSVNCLPNEEIFAELARMGYEKPSTKLTFYKGFFLAQWKFIIHIILQCMSTKRTVWNEFSSSMASTVICLAT</sequence>
<gene>
    <name evidence="1" type="ORF">Tci_852107</name>
</gene>
<feature type="non-terminal residue" evidence="1">
    <location>
        <position position="165"/>
    </location>
</feature>
<dbReference type="AlphaFoldDB" id="A0A699R507"/>
<evidence type="ECO:0008006" key="2">
    <source>
        <dbReference type="Google" id="ProtNLM"/>
    </source>
</evidence>
<organism evidence="1">
    <name type="scientific">Tanacetum cinerariifolium</name>
    <name type="common">Dalmatian daisy</name>
    <name type="synonym">Chrysanthemum cinerariifolium</name>
    <dbReference type="NCBI Taxonomy" id="118510"/>
    <lineage>
        <taxon>Eukaryota</taxon>
        <taxon>Viridiplantae</taxon>
        <taxon>Streptophyta</taxon>
        <taxon>Embryophyta</taxon>
        <taxon>Tracheophyta</taxon>
        <taxon>Spermatophyta</taxon>
        <taxon>Magnoliopsida</taxon>
        <taxon>eudicotyledons</taxon>
        <taxon>Gunneridae</taxon>
        <taxon>Pentapetalae</taxon>
        <taxon>asterids</taxon>
        <taxon>campanulids</taxon>
        <taxon>Asterales</taxon>
        <taxon>Asteraceae</taxon>
        <taxon>Asteroideae</taxon>
        <taxon>Anthemideae</taxon>
        <taxon>Anthemidinae</taxon>
        <taxon>Tanacetum</taxon>
    </lineage>
</organism>
<reference evidence="1" key="1">
    <citation type="journal article" date="2019" name="Sci. Rep.">
        <title>Draft genome of Tanacetum cinerariifolium, the natural source of mosquito coil.</title>
        <authorList>
            <person name="Yamashiro T."/>
            <person name="Shiraishi A."/>
            <person name="Satake H."/>
            <person name="Nakayama K."/>
        </authorList>
    </citation>
    <scope>NUCLEOTIDE SEQUENCE</scope>
</reference>
<protein>
    <recommendedName>
        <fullName evidence="2">Xylulose kinase-1</fullName>
    </recommendedName>
</protein>
<comment type="caution">
    <text evidence="1">The sequence shown here is derived from an EMBL/GenBank/DDBJ whole genome shotgun (WGS) entry which is preliminary data.</text>
</comment>
<accession>A0A699R507</accession>
<proteinExistence type="predicted"/>
<evidence type="ECO:0000313" key="1">
    <source>
        <dbReference type="EMBL" id="GFC80137.1"/>
    </source>
</evidence>
<dbReference type="EMBL" id="BKCJ011073736">
    <property type="protein sequence ID" value="GFC80137.1"/>
    <property type="molecule type" value="Genomic_DNA"/>
</dbReference>